<evidence type="ECO:0000256" key="2">
    <source>
        <dbReference type="ARBA" id="ARBA00022490"/>
    </source>
</evidence>
<sequence>MAVDDLILGVLDNLSAEKLDKFKHKLSTRHKIGYGLIEKETNIAITGRIIENFTKKNAIARTADVLRAIGVNNEADELEEAYAGQRGAIASGTGGGDWRRSERGWDGSTGGSASEGSGSTQTEGQHFVEKHQLELIERVRMVESILDQLLHQKLIDGEQYEFIMDKTTTRDRMRRLLHDVISPGGRELKDALYRILEEKNPALMRDLKGK</sequence>
<protein>
    <recommendedName>
        <fullName evidence="12">Apoptosis-associated speck-like protein containing a CARD</fullName>
    </recommendedName>
</protein>
<evidence type="ECO:0000256" key="1">
    <source>
        <dbReference type="ARBA" id="ARBA00004110"/>
    </source>
</evidence>
<dbReference type="AlphaFoldDB" id="A0AAD7RB19"/>
<keyword evidence="3" id="KW-0399">Innate immunity</keyword>
<dbReference type="PANTHER" id="PTHR46985">
    <property type="entry name" value="NACHT, LRR AND PYD DOMAINS-CONTAINING PROTEIN 1"/>
    <property type="match status" value="1"/>
</dbReference>
<dbReference type="EMBL" id="JAINUG010000375">
    <property type="protein sequence ID" value="KAJ8373030.1"/>
    <property type="molecule type" value="Genomic_DNA"/>
</dbReference>
<dbReference type="SUPFAM" id="SSF47986">
    <property type="entry name" value="DEATH domain"/>
    <property type="match status" value="2"/>
</dbReference>
<dbReference type="InterPro" id="IPR051249">
    <property type="entry name" value="NLRP_Inflammasome"/>
</dbReference>
<gene>
    <name evidence="10" type="ORF">AAFF_G00271580</name>
</gene>
<dbReference type="InterPro" id="IPR004020">
    <property type="entry name" value="DAPIN"/>
</dbReference>
<feature type="domain" description="CARD" evidence="8">
    <location>
        <begin position="120"/>
        <end position="210"/>
    </location>
</feature>
<dbReference type="SMART" id="SM01289">
    <property type="entry name" value="PYRIN"/>
    <property type="match status" value="1"/>
</dbReference>
<feature type="domain" description="Pyrin" evidence="9">
    <location>
        <begin position="1"/>
        <end position="84"/>
    </location>
</feature>
<dbReference type="Pfam" id="PF00619">
    <property type="entry name" value="CARD"/>
    <property type="match status" value="1"/>
</dbReference>
<keyword evidence="11" id="KW-1185">Reference proteome</keyword>
<dbReference type="Gene3D" id="1.10.533.10">
    <property type="entry name" value="Death Domain, Fas"/>
    <property type="match status" value="2"/>
</dbReference>
<dbReference type="PROSITE" id="PS50824">
    <property type="entry name" value="DAPIN"/>
    <property type="match status" value="1"/>
</dbReference>
<dbReference type="GO" id="GO:0042981">
    <property type="term" value="P:regulation of apoptotic process"/>
    <property type="evidence" value="ECO:0007669"/>
    <property type="project" value="InterPro"/>
</dbReference>
<dbReference type="CDD" id="cd08330">
    <property type="entry name" value="CARD_ASC_NALP1"/>
    <property type="match status" value="1"/>
</dbReference>
<keyword evidence="6" id="KW-1271">Inflammasome</keyword>
<dbReference type="GO" id="GO:0061702">
    <property type="term" value="C:canonical inflammasome complex"/>
    <property type="evidence" value="ECO:0007669"/>
    <property type="project" value="UniProtKB-SubCell"/>
</dbReference>
<evidence type="ECO:0008006" key="12">
    <source>
        <dbReference type="Google" id="ProtNLM"/>
    </source>
</evidence>
<reference evidence="10" key="1">
    <citation type="journal article" date="2023" name="Science">
        <title>Genome structures resolve the early diversification of teleost fishes.</title>
        <authorList>
            <person name="Parey E."/>
            <person name="Louis A."/>
            <person name="Montfort J."/>
            <person name="Bouchez O."/>
            <person name="Roques C."/>
            <person name="Iampietro C."/>
            <person name="Lluch J."/>
            <person name="Castinel A."/>
            <person name="Donnadieu C."/>
            <person name="Desvignes T."/>
            <person name="Floi Bucao C."/>
            <person name="Jouanno E."/>
            <person name="Wen M."/>
            <person name="Mejri S."/>
            <person name="Dirks R."/>
            <person name="Jansen H."/>
            <person name="Henkel C."/>
            <person name="Chen W.J."/>
            <person name="Zahm M."/>
            <person name="Cabau C."/>
            <person name="Klopp C."/>
            <person name="Thompson A.W."/>
            <person name="Robinson-Rechavi M."/>
            <person name="Braasch I."/>
            <person name="Lecointre G."/>
            <person name="Bobe J."/>
            <person name="Postlethwait J.H."/>
            <person name="Berthelot C."/>
            <person name="Roest Crollius H."/>
            <person name="Guiguen Y."/>
        </authorList>
    </citation>
    <scope>NUCLEOTIDE SEQUENCE</scope>
    <source>
        <strain evidence="10">NC1722</strain>
    </source>
</reference>
<dbReference type="Pfam" id="PF02758">
    <property type="entry name" value="PYRIN"/>
    <property type="match status" value="1"/>
</dbReference>
<evidence type="ECO:0000256" key="5">
    <source>
        <dbReference type="ARBA" id="ARBA00023198"/>
    </source>
</evidence>
<dbReference type="InterPro" id="IPR033516">
    <property type="entry name" value="CARD8/ASC/NALP1_CARD"/>
</dbReference>
<feature type="region of interest" description="Disordered" evidence="7">
    <location>
        <begin position="92"/>
        <end position="124"/>
    </location>
</feature>
<evidence type="ECO:0000256" key="6">
    <source>
        <dbReference type="ARBA" id="ARBA00023233"/>
    </source>
</evidence>
<evidence type="ECO:0000256" key="4">
    <source>
        <dbReference type="ARBA" id="ARBA00022859"/>
    </source>
</evidence>
<comment type="caution">
    <text evidence="10">The sequence shown here is derived from an EMBL/GenBank/DDBJ whole genome shotgun (WGS) entry which is preliminary data.</text>
</comment>
<keyword evidence="2" id="KW-0963">Cytoplasm</keyword>
<keyword evidence="4" id="KW-0391">Immunity</keyword>
<proteinExistence type="predicted"/>
<keyword evidence="5" id="KW-0395">Inflammatory response</keyword>
<evidence type="ECO:0000313" key="11">
    <source>
        <dbReference type="Proteomes" id="UP001221898"/>
    </source>
</evidence>
<evidence type="ECO:0000256" key="3">
    <source>
        <dbReference type="ARBA" id="ARBA00022588"/>
    </source>
</evidence>
<dbReference type="GO" id="GO:0006954">
    <property type="term" value="P:inflammatory response"/>
    <property type="evidence" value="ECO:0007669"/>
    <property type="project" value="UniProtKB-KW"/>
</dbReference>
<name>A0AAD7RB19_9TELE</name>
<feature type="compositionally biased region" description="Low complexity" evidence="7">
    <location>
        <begin position="111"/>
        <end position="124"/>
    </location>
</feature>
<dbReference type="PROSITE" id="PS50209">
    <property type="entry name" value="CARD"/>
    <property type="match status" value="1"/>
</dbReference>
<organism evidence="10 11">
    <name type="scientific">Aldrovandia affinis</name>
    <dbReference type="NCBI Taxonomy" id="143900"/>
    <lineage>
        <taxon>Eukaryota</taxon>
        <taxon>Metazoa</taxon>
        <taxon>Chordata</taxon>
        <taxon>Craniata</taxon>
        <taxon>Vertebrata</taxon>
        <taxon>Euteleostomi</taxon>
        <taxon>Actinopterygii</taxon>
        <taxon>Neopterygii</taxon>
        <taxon>Teleostei</taxon>
        <taxon>Notacanthiformes</taxon>
        <taxon>Halosauridae</taxon>
        <taxon>Aldrovandia</taxon>
    </lineage>
</organism>
<accession>A0AAD7RB19</accession>
<dbReference type="PANTHER" id="PTHR46985:SF2">
    <property type="entry name" value="APOPTOSIS-ASSOCIATED SPECK-LIKE PROTEIN CONTAINING A CARD"/>
    <property type="match status" value="1"/>
</dbReference>
<comment type="subcellular location">
    <subcellularLocation>
        <location evidence="1">Inflammasome</location>
    </subcellularLocation>
</comment>
<dbReference type="InterPro" id="IPR011029">
    <property type="entry name" value="DEATH-like_dom_sf"/>
</dbReference>
<dbReference type="InterPro" id="IPR001315">
    <property type="entry name" value="CARD"/>
</dbReference>
<evidence type="ECO:0000259" key="9">
    <source>
        <dbReference type="PROSITE" id="PS50824"/>
    </source>
</evidence>
<evidence type="ECO:0000256" key="7">
    <source>
        <dbReference type="SAM" id="MobiDB-lite"/>
    </source>
</evidence>
<dbReference type="Proteomes" id="UP001221898">
    <property type="component" value="Unassembled WGS sequence"/>
</dbReference>
<evidence type="ECO:0000259" key="8">
    <source>
        <dbReference type="PROSITE" id="PS50209"/>
    </source>
</evidence>
<evidence type="ECO:0000313" key="10">
    <source>
        <dbReference type="EMBL" id="KAJ8373030.1"/>
    </source>
</evidence>
<dbReference type="GO" id="GO:0045087">
    <property type="term" value="P:innate immune response"/>
    <property type="evidence" value="ECO:0007669"/>
    <property type="project" value="UniProtKB-KW"/>
</dbReference>